<dbReference type="NCBIfam" id="TIGR00046">
    <property type="entry name" value="RsmE family RNA methyltransferase"/>
    <property type="match status" value="1"/>
</dbReference>
<dbReference type="InterPro" id="IPR006700">
    <property type="entry name" value="RsmE"/>
</dbReference>
<evidence type="ECO:0000256" key="7">
    <source>
        <dbReference type="ARBA" id="ARBA00022679"/>
    </source>
</evidence>
<gene>
    <name evidence="12" type="ORF">COX18_09730</name>
</gene>
<dbReference type="EMBL" id="PCSH01000165">
    <property type="protein sequence ID" value="PIP39545.1"/>
    <property type="molecule type" value="Genomic_DNA"/>
</dbReference>
<dbReference type="AlphaFoldDB" id="A0A2H0A256"/>
<keyword evidence="5" id="KW-0698">rRNA processing</keyword>
<comment type="catalytic activity">
    <reaction evidence="10">
        <text>uridine(1498) in 16S rRNA + S-adenosyl-L-methionine = N(3)-methyluridine(1498) in 16S rRNA + S-adenosyl-L-homocysteine + H(+)</text>
        <dbReference type="Rhea" id="RHEA:42920"/>
        <dbReference type="Rhea" id="RHEA-COMP:10283"/>
        <dbReference type="Rhea" id="RHEA-COMP:10284"/>
        <dbReference type="ChEBI" id="CHEBI:15378"/>
        <dbReference type="ChEBI" id="CHEBI:57856"/>
        <dbReference type="ChEBI" id="CHEBI:59789"/>
        <dbReference type="ChEBI" id="CHEBI:65315"/>
        <dbReference type="ChEBI" id="CHEBI:74502"/>
        <dbReference type="EC" id="2.1.1.193"/>
    </reaction>
</comment>
<comment type="function">
    <text evidence="9">Specifically methylates the N3 position of the uracil ring of uridine 1498 (m3U1498) in 16S rRNA. Acts on the fully assembled 30S ribosomal subunit.</text>
</comment>
<dbReference type="Proteomes" id="UP000231067">
    <property type="component" value="Unassembled WGS sequence"/>
</dbReference>
<protein>
    <recommendedName>
        <fullName evidence="3">16S rRNA (uracil(1498)-N(3))-methyltransferase</fullName>
        <ecNumber evidence="3">2.1.1.193</ecNumber>
    </recommendedName>
</protein>
<evidence type="ECO:0000313" key="12">
    <source>
        <dbReference type="EMBL" id="PIP39545.1"/>
    </source>
</evidence>
<feature type="domain" description="Ribosomal RNA small subunit methyltransferase E methyltransferase" evidence="11">
    <location>
        <begin position="1"/>
        <end position="174"/>
    </location>
</feature>
<dbReference type="PANTHER" id="PTHR30027:SF3">
    <property type="entry name" value="16S RRNA (URACIL(1498)-N(3))-METHYLTRANSFERASE"/>
    <property type="match status" value="1"/>
</dbReference>
<dbReference type="SUPFAM" id="SSF75217">
    <property type="entry name" value="alpha/beta knot"/>
    <property type="match status" value="1"/>
</dbReference>
<keyword evidence="8" id="KW-0949">S-adenosyl-L-methionine</keyword>
<dbReference type="InterPro" id="IPR029026">
    <property type="entry name" value="tRNA_m1G_MTases_N"/>
</dbReference>
<evidence type="ECO:0000256" key="5">
    <source>
        <dbReference type="ARBA" id="ARBA00022552"/>
    </source>
</evidence>
<dbReference type="GO" id="GO:0005737">
    <property type="term" value="C:cytoplasm"/>
    <property type="evidence" value="ECO:0007669"/>
    <property type="project" value="UniProtKB-SubCell"/>
</dbReference>
<evidence type="ECO:0000313" key="13">
    <source>
        <dbReference type="Proteomes" id="UP000231067"/>
    </source>
</evidence>
<evidence type="ECO:0000256" key="3">
    <source>
        <dbReference type="ARBA" id="ARBA00012328"/>
    </source>
</evidence>
<dbReference type="Pfam" id="PF04452">
    <property type="entry name" value="Methyltrans_RNA"/>
    <property type="match status" value="1"/>
</dbReference>
<comment type="subcellular location">
    <subcellularLocation>
        <location evidence="1">Cytoplasm</location>
    </subcellularLocation>
</comment>
<dbReference type="PANTHER" id="PTHR30027">
    <property type="entry name" value="RIBOSOMAL RNA SMALL SUBUNIT METHYLTRANSFERASE E"/>
    <property type="match status" value="1"/>
</dbReference>
<sequence length="186" mass="20172">MPKSDKLNFIVEKCTELGVSRIVLVETKRSVKKQINLSRLERIAISACSQSGRIFLPVIEEARFCDALRNAKCGMQNSENVLGLMLWENAEKGIGEILRLSKGLTTPDGLQPAISAFCIPHSAFPARVVLFIGPEGGFSHEEADEATRMGIIPVSLGNQILRTETAGIVGLTIVAYEMGLLGGQVF</sequence>
<evidence type="ECO:0000256" key="4">
    <source>
        <dbReference type="ARBA" id="ARBA00022490"/>
    </source>
</evidence>
<evidence type="ECO:0000256" key="10">
    <source>
        <dbReference type="ARBA" id="ARBA00047944"/>
    </source>
</evidence>
<evidence type="ECO:0000256" key="9">
    <source>
        <dbReference type="ARBA" id="ARBA00025699"/>
    </source>
</evidence>
<comment type="similarity">
    <text evidence="2">Belongs to the RNA methyltransferase RsmE family.</text>
</comment>
<reference evidence="12 13" key="1">
    <citation type="submission" date="2017-09" db="EMBL/GenBank/DDBJ databases">
        <title>Depth-based differentiation of microbial function through sediment-hosted aquifers and enrichment of novel symbionts in the deep terrestrial subsurface.</title>
        <authorList>
            <person name="Probst A.J."/>
            <person name="Ladd B."/>
            <person name="Jarett J.K."/>
            <person name="Geller-Mcgrath D.E."/>
            <person name="Sieber C.M."/>
            <person name="Emerson J.B."/>
            <person name="Anantharaman K."/>
            <person name="Thomas B.C."/>
            <person name="Malmstrom R."/>
            <person name="Stieglmeier M."/>
            <person name="Klingl A."/>
            <person name="Woyke T."/>
            <person name="Ryan C.M."/>
            <person name="Banfield J.F."/>
        </authorList>
    </citation>
    <scope>NUCLEOTIDE SEQUENCE [LARGE SCALE GENOMIC DNA]</scope>
    <source>
        <strain evidence="12">CG23_combo_of_CG06-09_8_20_14_all_40_23</strain>
    </source>
</reference>
<accession>A0A2H0A256</accession>
<keyword evidence="6" id="KW-0489">Methyltransferase</keyword>
<evidence type="ECO:0000256" key="2">
    <source>
        <dbReference type="ARBA" id="ARBA00005528"/>
    </source>
</evidence>
<comment type="caution">
    <text evidence="12">The sequence shown here is derived from an EMBL/GenBank/DDBJ whole genome shotgun (WGS) entry which is preliminary data.</text>
</comment>
<evidence type="ECO:0000259" key="11">
    <source>
        <dbReference type="Pfam" id="PF04452"/>
    </source>
</evidence>
<organism evidence="12 13">
    <name type="scientific">Candidatus Desantisbacteria bacterium CG23_combo_of_CG06-09_8_20_14_all_40_23</name>
    <dbReference type="NCBI Taxonomy" id="1974550"/>
    <lineage>
        <taxon>Bacteria</taxon>
        <taxon>Candidatus Desantisiibacteriota</taxon>
    </lineage>
</organism>
<dbReference type="InterPro" id="IPR046886">
    <property type="entry name" value="RsmE_MTase_dom"/>
</dbReference>
<evidence type="ECO:0000256" key="1">
    <source>
        <dbReference type="ARBA" id="ARBA00004496"/>
    </source>
</evidence>
<dbReference type="GO" id="GO:0070475">
    <property type="term" value="P:rRNA base methylation"/>
    <property type="evidence" value="ECO:0007669"/>
    <property type="project" value="TreeGrafter"/>
</dbReference>
<keyword evidence="7" id="KW-0808">Transferase</keyword>
<dbReference type="CDD" id="cd18084">
    <property type="entry name" value="RsmE-like"/>
    <property type="match status" value="1"/>
</dbReference>
<evidence type="ECO:0000256" key="8">
    <source>
        <dbReference type="ARBA" id="ARBA00022691"/>
    </source>
</evidence>
<keyword evidence="4" id="KW-0963">Cytoplasm</keyword>
<dbReference type="InterPro" id="IPR029028">
    <property type="entry name" value="Alpha/beta_knot_MTases"/>
</dbReference>
<dbReference type="Gene3D" id="3.40.1280.10">
    <property type="match status" value="1"/>
</dbReference>
<name>A0A2H0A256_9BACT</name>
<proteinExistence type="inferred from homology"/>
<evidence type="ECO:0000256" key="6">
    <source>
        <dbReference type="ARBA" id="ARBA00022603"/>
    </source>
</evidence>
<dbReference type="EC" id="2.1.1.193" evidence="3"/>
<dbReference type="GO" id="GO:0070042">
    <property type="term" value="F:rRNA (uridine-N3-)-methyltransferase activity"/>
    <property type="evidence" value="ECO:0007669"/>
    <property type="project" value="TreeGrafter"/>
</dbReference>